<protein>
    <recommendedName>
        <fullName evidence="2">Minor capsid protein P11 C-terminal conserved region domain-containing protein</fullName>
    </recommendedName>
</protein>
<organism evidence="3">
    <name type="scientific">viral metagenome</name>
    <dbReference type="NCBI Taxonomy" id="1070528"/>
    <lineage>
        <taxon>unclassified sequences</taxon>
        <taxon>metagenomes</taxon>
        <taxon>organismal metagenomes</taxon>
    </lineage>
</organism>
<feature type="transmembrane region" description="Helical" evidence="1">
    <location>
        <begin position="6"/>
        <end position="26"/>
    </location>
</feature>
<name>A0A6C0ANA9_9ZZZZ</name>
<feature type="domain" description="Minor capsid protein P11 C-terminal conserved region" evidence="2">
    <location>
        <begin position="105"/>
        <end position="187"/>
    </location>
</feature>
<sequence>MAGVSTRDIVLSLVALAVVAFAVYLIDPSLGGLLRRKDGFMATLSPASHGMQPANAFGGSGQAMVNAVMQNPNRAEGFANQGGMEGPASFGDSEKPEGCYPRDQLTPGELLPKDQNSVWSQQNPMGTGSLKGKNFLSAGALIGINTVGQSMRNANYQLRSEPPNPQVAVSVFNQSTIEPDTNRRSLEIA</sequence>
<evidence type="ECO:0000256" key="1">
    <source>
        <dbReference type="SAM" id="Phobius"/>
    </source>
</evidence>
<dbReference type="AlphaFoldDB" id="A0A6C0ANA9"/>
<evidence type="ECO:0000259" key="2">
    <source>
        <dbReference type="Pfam" id="PF23983"/>
    </source>
</evidence>
<dbReference type="Pfam" id="PF23983">
    <property type="entry name" value="P11_C"/>
    <property type="match status" value="1"/>
</dbReference>
<keyword evidence="1" id="KW-1133">Transmembrane helix</keyword>
<proteinExistence type="predicted"/>
<accession>A0A6C0ANA9</accession>
<reference evidence="3" key="1">
    <citation type="journal article" date="2020" name="Nature">
        <title>Giant virus diversity and host interactions through global metagenomics.</title>
        <authorList>
            <person name="Schulz F."/>
            <person name="Roux S."/>
            <person name="Paez-Espino D."/>
            <person name="Jungbluth S."/>
            <person name="Walsh D.A."/>
            <person name="Denef V.J."/>
            <person name="McMahon K.D."/>
            <person name="Konstantinidis K.T."/>
            <person name="Eloe-Fadrosh E.A."/>
            <person name="Kyrpides N.C."/>
            <person name="Woyke T."/>
        </authorList>
    </citation>
    <scope>NUCLEOTIDE SEQUENCE</scope>
    <source>
        <strain evidence="3">GVMAG-S-1101161-73</strain>
    </source>
</reference>
<keyword evidence="1" id="KW-0472">Membrane</keyword>
<keyword evidence="1" id="KW-0812">Transmembrane</keyword>
<dbReference type="InterPro" id="IPR055730">
    <property type="entry name" value="P11_C"/>
</dbReference>
<evidence type="ECO:0000313" key="3">
    <source>
        <dbReference type="EMBL" id="QHS81248.1"/>
    </source>
</evidence>
<dbReference type="EMBL" id="MN740731">
    <property type="protein sequence ID" value="QHS81248.1"/>
    <property type="molecule type" value="Genomic_DNA"/>
</dbReference>